<accession>A0A975BQX4</accession>
<sequence length="43" mass="5203">MRGTKTGSAFSEPWKHFHHPRFIPIKRKRNTTVKKKKLRISDR</sequence>
<dbReference type="KEGG" id="dmm:dnm_060220"/>
<dbReference type="EMBL" id="CP061800">
    <property type="protein sequence ID" value="QTA89963.1"/>
    <property type="molecule type" value="Genomic_DNA"/>
</dbReference>
<keyword evidence="2" id="KW-1185">Reference proteome</keyword>
<name>A0A975BQX4_9BACT</name>
<dbReference type="AlphaFoldDB" id="A0A975BQX4"/>
<evidence type="ECO:0000313" key="2">
    <source>
        <dbReference type="Proteomes" id="UP000663722"/>
    </source>
</evidence>
<dbReference type="Proteomes" id="UP000663722">
    <property type="component" value="Chromosome"/>
</dbReference>
<protein>
    <submittedName>
        <fullName evidence="1">Uncharacterized protein</fullName>
    </submittedName>
</protein>
<organism evidence="1 2">
    <name type="scientific">Desulfonema magnum</name>
    <dbReference type="NCBI Taxonomy" id="45655"/>
    <lineage>
        <taxon>Bacteria</taxon>
        <taxon>Pseudomonadati</taxon>
        <taxon>Thermodesulfobacteriota</taxon>
        <taxon>Desulfobacteria</taxon>
        <taxon>Desulfobacterales</taxon>
        <taxon>Desulfococcaceae</taxon>
        <taxon>Desulfonema</taxon>
    </lineage>
</organism>
<evidence type="ECO:0000313" key="1">
    <source>
        <dbReference type="EMBL" id="QTA89963.1"/>
    </source>
</evidence>
<proteinExistence type="predicted"/>
<reference evidence="1" key="1">
    <citation type="journal article" date="2021" name="Microb. Physiol.">
        <title>Proteogenomic Insights into the Physiology of Marine, Sulfate-Reducing, Filamentous Desulfonema limicola and Desulfonema magnum.</title>
        <authorList>
            <person name="Schnaars V."/>
            <person name="Wohlbrand L."/>
            <person name="Scheve S."/>
            <person name="Hinrichs C."/>
            <person name="Reinhardt R."/>
            <person name="Rabus R."/>
        </authorList>
    </citation>
    <scope>NUCLEOTIDE SEQUENCE</scope>
    <source>
        <strain evidence="1">4be13</strain>
    </source>
</reference>
<gene>
    <name evidence="1" type="ORF">dnm_060220</name>
</gene>